<dbReference type="CDD" id="cd08589">
    <property type="entry name" value="PI-PLCc_SaPLC1_like"/>
    <property type="match status" value="1"/>
</dbReference>
<sequence length="359" mass="40106">MKALSLFALTAALSLLHNDVPDNVKMNRIQVIGSHNSYKKAIDPALFKMFQQRDSVSASKIDYEHISIAEQLDMGLLNLEIDVYADAKGGKYAHPKGLDWAKGQAPYDEKGVMNEPGFKVLHIPDLDFRNDYLTLKNVLAELKTWSEKHPHHYPVFITLEPKDGASKSKEITEPEPFTTAVFDQLDQALIDGLGKEHLITPDMVRGKYKTVEEAVLHDNWPTVKAAEGKFAFILDAKEGKRDLYIAGHPGLKGRVVFSNSEPGTPEAAMMIINNPNSPEIKELVAKGYIIRTRADSDTKEARLNDKSSFIAACNSGAQIITTDYYKKSTHFKSDYEISFEGKKYCRLNPLFNNTAAVSK</sequence>
<dbReference type="Proteomes" id="UP000240978">
    <property type="component" value="Unassembled WGS sequence"/>
</dbReference>
<dbReference type="AlphaFoldDB" id="A0A2P8FUG3"/>
<protein>
    <submittedName>
        <fullName evidence="1">Calcium-dependent phosphoinositide phospholipase C</fullName>
    </submittedName>
</protein>
<evidence type="ECO:0000313" key="1">
    <source>
        <dbReference type="EMBL" id="PSL25359.1"/>
    </source>
</evidence>
<organism evidence="1 2">
    <name type="scientific">Chitinophaga ginsengisoli</name>
    <dbReference type="NCBI Taxonomy" id="363837"/>
    <lineage>
        <taxon>Bacteria</taxon>
        <taxon>Pseudomonadati</taxon>
        <taxon>Bacteroidota</taxon>
        <taxon>Chitinophagia</taxon>
        <taxon>Chitinophagales</taxon>
        <taxon>Chitinophagaceae</taxon>
        <taxon>Chitinophaga</taxon>
    </lineage>
</organism>
<dbReference type="GO" id="GO:0008081">
    <property type="term" value="F:phosphoric diester hydrolase activity"/>
    <property type="evidence" value="ECO:0007669"/>
    <property type="project" value="InterPro"/>
</dbReference>
<dbReference type="SUPFAM" id="SSF51695">
    <property type="entry name" value="PLC-like phosphodiesterases"/>
    <property type="match status" value="1"/>
</dbReference>
<reference evidence="1 2" key="1">
    <citation type="submission" date="2018-03" db="EMBL/GenBank/DDBJ databases">
        <title>Genomic Encyclopedia of Archaeal and Bacterial Type Strains, Phase II (KMG-II): from individual species to whole genera.</title>
        <authorList>
            <person name="Goeker M."/>
        </authorList>
    </citation>
    <scope>NUCLEOTIDE SEQUENCE [LARGE SCALE GENOMIC DNA]</scope>
    <source>
        <strain evidence="1 2">DSM 18107</strain>
    </source>
</reference>
<evidence type="ECO:0000313" key="2">
    <source>
        <dbReference type="Proteomes" id="UP000240978"/>
    </source>
</evidence>
<proteinExistence type="predicted"/>
<accession>A0A2P8FUG3</accession>
<dbReference type="RefSeq" id="WP_106604641.1">
    <property type="nucleotide sequence ID" value="NZ_PYGK01000013.1"/>
</dbReference>
<dbReference type="Pfam" id="PF16670">
    <property type="entry name" value="PI-PLC-C1"/>
    <property type="match status" value="1"/>
</dbReference>
<dbReference type="GO" id="GO:0006629">
    <property type="term" value="P:lipid metabolic process"/>
    <property type="evidence" value="ECO:0007669"/>
    <property type="project" value="InterPro"/>
</dbReference>
<dbReference type="Gene3D" id="3.20.20.190">
    <property type="entry name" value="Phosphatidylinositol (PI) phosphodiesterase"/>
    <property type="match status" value="1"/>
</dbReference>
<dbReference type="InterPro" id="IPR032075">
    <property type="entry name" value="PI-PLC-C1"/>
</dbReference>
<dbReference type="InterPro" id="IPR017946">
    <property type="entry name" value="PLC-like_Pdiesterase_TIM-brl"/>
</dbReference>
<gene>
    <name evidence="1" type="ORF">CLV42_11340</name>
</gene>
<comment type="caution">
    <text evidence="1">The sequence shown here is derived from an EMBL/GenBank/DDBJ whole genome shotgun (WGS) entry which is preliminary data.</text>
</comment>
<dbReference type="EMBL" id="PYGK01000013">
    <property type="protein sequence ID" value="PSL25359.1"/>
    <property type="molecule type" value="Genomic_DNA"/>
</dbReference>
<name>A0A2P8FUG3_9BACT</name>
<dbReference type="OrthoDB" id="195526at2"/>
<keyword evidence="2" id="KW-1185">Reference proteome</keyword>